<proteinExistence type="predicted"/>
<name>A0AAF0ESU7_9BASI</name>
<dbReference type="AlphaFoldDB" id="A0AAF0ESU7"/>
<feature type="domain" description="AB hydrolase-1" evidence="3">
    <location>
        <begin position="81"/>
        <end position="334"/>
    </location>
</feature>
<evidence type="ECO:0000256" key="1">
    <source>
        <dbReference type="ARBA" id="ARBA00047591"/>
    </source>
</evidence>
<dbReference type="EMBL" id="CP119878">
    <property type="protein sequence ID" value="WFD34479.1"/>
    <property type="molecule type" value="Genomic_DNA"/>
</dbReference>
<dbReference type="InterPro" id="IPR000073">
    <property type="entry name" value="AB_hydrolase_1"/>
</dbReference>
<sequence length="350" mass="38970">MTTIGNPVPFGAAYPGATAADFEAVKKREGDKYIPSAFDPKTRVRGGVIRVAKDRVPAAKSGDGEPGFNLFYEVHGTGPNHIAFVMGLNNSCHGWLNQVTEFGADSRYSVVVFDNRGFGNSASPKMRYTTADMADDALDLFNEIGWTEEHSVHVVGVSMGGMIALELSRRHPERLASVVLQSTTPGDHHNLPPMDGLLTFIKSIGGAVLRLNTPEDRALAMIRLMFPKEWLEAKSDRDPDGRTNEQVLYFAFTWRLAFLPRPEMLGAFSQISAVLTHRITKKTLAQINETVPRIKIITGDKDRLVSSHHSHFMKRHMPKADLEVWSGGGHALNIQFRERFHKMLHEWVGQ</sequence>
<dbReference type="InterPro" id="IPR029058">
    <property type="entry name" value="AB_hydrolase_fold"/>
</dbReference>
<evidence type="ECO:0000313" key="5">
    <source>
        <dbReference type="Proteomes" id="UP001219933"/>
    </source>
</evidence>
<keyword evidence="5" id="KW-1185">Reference proteome</keyword>
<dbReference type="Pfam" id="PF00561">
    <property type="entry name" value="Abhydrolase_1"/>
    <property type="match status" value="1"/>
</dbReference>
<evidence type="ECO:0000256" key="2">
    <source>
        <dbReference type="ARBA" id="ARBA00048461"/>
    </source>
</evidence>
<reference evidence="4" key="1">
    <citation type="submission" date="2023-03" db="EMBL/GenBank/DDBJ databases">
        <title>Mating type loci evolution in Malassezia.</title>
        <authorList>
            <person name="Coelho M.A."/>
        </authorList>
    </citation>
    <scope>NUCLEOTIDE SEQUENCE</scope>
    <source>
        <strain evidence="4">CBS 11721</strain>
    </source>
</reference>
<dbReference type="PANTHER" id="PTHR43433:SF5">
    <property type="entry name" value="AB HYDROLASE-1 DOMAIN-CONTAINING PROTEIN"/>
    <property type="match status" value="1"/>
</dbReference>
<dbReference type="SUPFAM" id="SSF53474">
    <property type="entry name" value="alpha/beta-Hydrolases"/>
    <property type="match status" value="1"/>
</dbReference>
<comment type="catalytic activity">
    <reaction evidence="1">
        <text>a diacylglycerol + H2O = a monoacylglycerol + a fatty acid + H(+)</text>
        <dbReference type="Rhea" id="RHEA:32731"/>
        <dbReference type="ChEBI" id="CHEBI:15377"/>
        <dbReference type="ChEBI" id="CHEBI:15378"/>
        <dbReference type="ChEBI" id="CHEBI:17408"/>
        <dbReference type="ChEBI" id="CHEBI:18035"/>
        <dbReference type="ChEBI" id="CHEBI:28868"/>
    </reaction>
</comment>
<dbReference type="Gene3D" id="3.40.50.1820">
    <property type="entry name" value="alpha/beta hydrolase"/>
    <property type="match status" value="1"/>
</dbReference>
<protein>
    <recommendedName>
        <fullName evidence="3">AB hydrolase-1 domain-containing protein</fullName>
    </recommendedName>
</protein>
<dbReference type="PANTHER" id="PTHR43433">
    <property type="entry name" value="HYDROLASE, ALPHA/BETA FOLD FAMILY PROTEIN"/>
    <property type="match status" value="1"/>
</dbReference>
<comment type="catalytic activity">
    <reaction evidence="2">
        <text>a monoacylglycerol + H2O = glycerol + a fatty acid + H(+)</text>
        <dbReference type="Rhea" id="RHEA:15245"/>
        <dbReference type="ChEBI" id="CHEBI:15377"/>
        <dbReference type="ChEBI" id="CHEBI:15378"/>
        <dbReference type="ChEBI" id="CHEBI:17408"/>
        <dbReference type="ChEBI" id="CHEBI:17754"/>
        <dbReference type="ChEBI" id="CHEBI:28868"/>
    </reaction>
</comment>
<evidence type="ECO:0000259" key="3">
    <source>
        <dbReference type="Pfam" id="PF00561"/>
    </source>
</evidence>
<dbReference type="PRINTS" id="PR00111">
    <property type="entry name" value="ABHYDROLASE"/>
</dbReference>
<dbReference type="Proteomes" id="UP001219933">
    <property type="component" value="Chromosome 2"/>
</dbReference>
<gene>
    <name evidence="4" type="ORF">MCUN1_001320</name>
</gene>
<accession>A0AAF0ESU7</accession>
<evidence type="ECO:0000313" key="4">
    <source>
        <dbReference type="EMBL" id="WFD34479.1"/>
    </source>
</evidence>
<dbReference type="InterPro" id="IPR050471">
    <property type="entry name" value="AB_hydrolase"/>
</dbReference>
<organism evidence="4 5">
    <name type="scientific">Malassezia cuniculi</name>
    <dbReference type="NCBI Taxonomy" id="948313"/>
    <lineage>
        <taxon>Eukaryota</taxon>
        <taxon>Fungi</taxon>
        <taxon>Dikarya</taxon>
        <taxon>Basidiomycota</taxon>
        <taxon>Ustilaginomycotina</taxon>
        <taxon>Malasseziomycetes</taxon>
        <taxon>Malasseziales</taxon>
        <taxon>Malasseziaceae</taxon>
        <taxon>Malassezia</taxon>
    </lineage>
</organism>